<dbReference type="InParanoid" id="A0A1X2HJE1"/>
<comment type="caution">
    <text evidence="2">The sequence shown here is derived from an EMBL/GenBank/DDBJ whole genome shotgun (WGS) entry which is preliminary data.</text>
</comment>
<feature type="compositionally biased region" description="Basic and acidic residues" evidence="1">
    <location>
        <begin position="121"/>
        <end position="192"/>
    </location>
</feature>
<dbReference type="EMBL" id="MCGN01000003">
    <property type="protein sequence ID" value="ORY99210.1"/>
    <property type="molecule type" value="Genomic_DNA"/>
</dbReference>
<dbReference type="Proteomes" id="UP000242180">
    <property type="component" value="Unassembled WGS sequence"/>
</dbReference>
<dbReference type="AlphaFoldDB" id="A0A1X2HJE1"/>
<evidence type="ECO:0000313" key="2">
    <source>
        <dbReference type="EMBL" id="ORY99210.1"/>
    </source>
</evidence>
<feature type="compositionally biased region" description="Basic and acidic residues" evidence="1">
    <location>
        <begin position="96"/>
        <end position="111"/>
    </location>
</feature>
<sequence>MKTPILRTSFAHHDMATAPGPGHEHNVDIDVILNAMGKRGPRPAPSSPVQPENGASAAAAAATTKTTQPIAPSDLSRTPSLERPAMRRMPPETYDPEFRRNDLRDEADRPHRPYGPRSRSPSRESERDRERDRSRDDSRERSRDRRERKWDRSRPDYDRSRDRDYRGERDREWDREWDRDRERERERDRDRDRVERELRRDRDYDREFDRERSYPPREGRDHWRREREPRLPGSESPRSLDYNERDAYTSRPKPSHNKPRLFSTPGFLPQTTRRPRSDPSEFDWRGELTKAGAPISRVRIRSLTGLAHDDLRAFLDETTKINNGNVLTISALLPASSLEAFLARRAIFFSIPADQQDVISYAKLRSFLQINGLAAFIQVPSRPSEAVALLPLQSPVLSARTLPTTDSSCLILVHLTQLPLRGFNFSETRSLAYGDKLLASRGGGYYAWQKAALVLQFPEAERNLFNPATNAITVVGTSAFANYLRKALDVIPPEPSGTEPNQVFLLDRRDDSFLSQCLLPQKMDPKREAHFFCFNSSGPAFNSMPPVRRIFPKFSGGLVSTDVDNVIKNPVILNDMVGAVQKLNDSPLGGDWHVVMDTRIFARLAQAIKNGTDKKRVHGAYTALTMLLASDEITTLSKCSSKNYENVADWFVQVTRTHADRYEHFILVDDVGSCKDKVPVGIDVVPSAALAEKFNRPL</sequence>
<evidence type="ECO:0000256" key="1">
    <source>
        <dbReference type="SAM" id="MobiDB-lite"/>
    </source>
</evidence>
<feature type="region of interest" description="Disordered" evidence="1">
    <location>
        <begin position="1"/>
        <end position="192"/>
    </location>
</feature>
<reference evidence="2 3" key="1">
    <citation type="submission" date="2016-07" db="EMBL/GenBank/DDBJ databases">
        <title>Pervasive Adenine N6-methylation of Active Genes in Fungi.</title>
        <authorList>
            <consortium name="DOE Joint Genome Institute"/>
            <person name="Mondo S.J."/>
            <person name="Dannebaum R.O."/>
            <person name="Kuo R.C."/>
            <person name="Labutti K."/>
            <person name="Haridas S."/>
            <person name="Kuo A."/>
            <person name="Salamov A."/>
            <person name="Ahrendt S.R."/>
            <person name="Lipzen A."/>
            <person name="Sullivan W."/>
            <person name="Andreopoulos W.B."/>
            <person name="Clum A."/>
            <person name="Lindquist E."/>
            <person name="Daum C."/>
            <person name="Ramamoorthy G.K."/>
            <person name="Gryganskyi A."/>
            <person name="Culley D."/>
            <person name="Magnuson J.K."/>
            <person name="James T.Y."/>
            <person name="O'Malley M.A."/>
            <person name="Stajich J.E."/>
            <person name="Spatafora J.W."/>
            <person name="Visel A."/>
            <person name="Grigoriev I.V."/>
        </authorList>
    </citation>
    <scope>NUCLEOTIDE SEQUENCE [LARGE SCALE GENOMIC DNA]</scope>
    <source>
        <strain evidence="2 3">NRRL 2496</strain>
    </source>
</reference>
<keyword evidence="3" id="KW-1185">Reference proteome</keyword>
<protein>
    <submittedName>
        <fullName evidence="2">Uncharacterized protein</fullName>
    </submittedName>
</protein>
<dbReference type="OrthoDB" id="5376140at2759"/>
<proteinExistence type="predicted"/>
<feature type="compositionally biased region" description="Low complexity" evidence="1">
    <location>
        <begin position="55"/>
        <end position="67"/>
    </location>
</feature>
<feature type="compositionally biased region" description="Basic and acidic residues" evidence="1">
    <location>
        <begin position="275"/>
        <end position="284"/>
    </location>
</feature>
<feature type="compositionally biased region" description="Basic and acidic residues" evidence="1">
    <location>
        <begin position="206"/>
        <end position="230"/>
    </location>
</feature>
<dbReference type="STRING" id="13706.A0A1X2HJE1"/>
<organism evidence="2 3">
    <name type="scientific">Syncephalastrum racemosum</name>
    <name type="common">Filamentous fungus</name>
    <dbReference type="NCBI Taxonomy" id="13706"/>
    <lineage>
        <taxon>Eukaryota</taxon>
        <taxon>Fungi</taxon>
        <taxon>Fungi incertae sedis</taxon>
        <taxon>Mucoromycota</taxon>
        <taxon>Mucoromycotina</taxon>
        <taxon>Mucoromycetes</taxon>
        <taxon>Mucorales</taxon>
        <taxon>Syncephalastraceae</taxon>
        <taxon>Syncephalastrum</taxon>
    </lineage>
</organism>
<name>A0A1X2HJE1_SYNRA</name>
<accession>A0A1X2HJE1</accession>
<evidence type="ECO:0000313" key="3">
    <source>
        <dbReference type="Proteomes" id="UP000242180"/>
    </source>
</evidence>
<feature type="region of interest" description="Disordered" evidence="1">
    <location>
        <begin position="206"/>
        <end position="284"/>
    </location>
</feature>
<gene>
    <name evidence="2" type="ORF">BCR43DRAFT_222656</name>
</gene>